<reference evidence="13 14" key="1">
    <citation type="submission" date="2024-05" db="EMBL/GenBank/DDBJ databases">
        <title>A draft genome resource for the thread blight pathogen Marasmius tenuissimus strain MS-2.</title>
        <authorList>
            <person name="Yulfo-Soto G.E."/>
            <person name="Baruah I.K."/>
            <person name="Amoako-Attah I."/>
            <person name="Bukari Y."/>
            <person name="Meinhardt L.W."/>
            <person name="Bailey B.A."/>
            <person name="Cohen S.P."/>
        </authorList>
    </citation>
    <scope>NUCLEOTIDE SEQUENCE [LARGE SCALE GENOMIC DNA]</scope>
    <source>
        <strain evidence="13 14">MS-2</strain>
    </source>
</reference>
<comment type="caution">
    <text evidence="13">The sequence shown here is derived from an EMBL/GenBank/DDBJ whole genome shotgun (WGS) entry which is preliminary data.</text>
</comment>
<dbReference type="PRINTS" id="PR00463">
    <property type="entry name" value="EP450I"/>
</dbReference>
<dbReference type="PANTHER" id="PTHR24305">
    <property type="entry name" value="CYTOCHROME P450"/>
    <property type="match status" value="1"/>
</dbReference>
<comment type="similarity">
    <text evidence="4">Belongs to the cytochrome P450 family.</text>
</comment>
<keyword evidence="10" id="KW-0408">Iron</keyword>
<comment type="pathway">
    <text evidence="3">Secondary metabolite biosynthesis; terpenoid biosynthesis.</text>
</comment>
<keyword evidence="11" id="KW-0503">Monooxygenase</keyword>
<dbReference type="SUPFAM" id="SSF48264">
    <property type="entry name" value="Cytochrome P450"/>
    <property type="match status" value="1"/>
</dbReference>
<evidence type="ECO:0000256" key="4">
    <source>
        <dbReference type="ARBA" id="ARBA00010617"/>
    </source>
</evidence>
<dbReference type="EMBL" id="JBBXMP010000148">
    <property type="protein sequence ID" value="KAL0061119.1"/>
    <property type="molecule type" value="Genomic_DNA"/>
</dbReference>
<keyword evidence="6" id="KW-0812">Transmembrane</keyword>
<sequence>MSPGLRRTLIDYAPLPDLRLARDLVDILDGTTKAILAKKKEGLRLGDSVIKEQIGQGKDFTSLLMKAYDSEDGQMTEEELLGQMNVILFAGVDTTSTTVARCLQELSKNHDIQGRLRAEIDNASVDGDLDYETLCNLPLLDAVARETLRMYPAAITSSREALKDSVLPLSKPMTGVDGTPITEVFVPKGTVVHIGVRAANQDRTVWGEDAAEWKPERWLKPLPDEVVNSKIPGVHPKLMSFIGGPRGCIGYKFAEISMKVLLAVLIQNFEFSPSEAEIVWKLGQAEAPTVNGKQAMPIIVTARAPL</sequence>
<keyword evidence="9" id="KW-0560">Oxidoreductase</keyword>
<keyword evidence="7" id="KW-0479">Metal-binding</keyword>
<dbReference type="Proteomes" id="UP001437256">
    <property type="component" value="Unassembled WGS sequence"/>
</dbReference>
<evidence type="ECO:0000256" key="11">
    <source>
        <dbReference type="ARBA" id="ARBA00023033"/>
    </source>
</evidence>
<evidence type="ECO:0000256" key="9">
    <source>
        <dbReference type="ARBA" id="ARBA00023002"/>
    </source>
</evidence>
<evidence type="ECO:0000256" key="10">
    <source>
        <dbReference type="ARBA" id="ARBA00023004"/>
    </source>
</evidence>
<evidence type="ECO:0000256" key="5">
    <source>
        <dbReference type="ARBA" id="ARBA00022617"/>
    </source>
</evidence>
<dbReference type="Gene3D" id="1.10.630.10">
    <property type="entry name" value="Cytochrome P450"/>
    <property type="match status" value="1"/>
</dbReference>
<dbReference type="InterPro" id="IPR036396">
    <property type="entry name" value="Cyt_P450_sf"/>
</dbReference>
<dbReference type="Pfam" id="PF00067">
    <property type="entry name" value="p450"/>
    <property type="match status" value="1"/>
</dbReference>
<dbReference type="InterPro" id="IPR002401">
    <property type="entry name" value="Cyt_P450_E_grp-I"/>
</dbReference>
<evidence type="ECO:0000256" key="3">
    <source>
        <dbReference type="ARBA" id="ARBA00004721"/>
    </source>
</evidence>
<keyword evidence="12" id="KW-0472">Membrane</keyword>
<proteinExistence type="inferred from homology"/>
<evidence type="ECO:0000256" key="2">
    <source>
        <dbReference type="ARBA" id="ARBA00004370"/>
    </source>
</evidence>
<gene>
    <name evidence="13" type="ORF">AAF712_012113</name>
</gene>
<evidence type="ECO:0000256" key="7">
    <source>
        <dbReference type="ARBA" id="ARBA00022723"/>
    </source>
</evidence>
<organism evidence="13 14">
    <name type="scientific">Marasmius tenuissimus</name>
    <dbReference type="NCBI Taxonomy" id="585030"/>
    <lineage>
        <taxon>Eukaryota</taxon>
        <taxon>Fungi</taxon>
        <taxon>Dikarya</taxon>
        <taxon>Basidiomycota</taxon>
        <taxon>Agaricomycotina</taxon>
        <taxon>Agaricomycetes</taxon>
        <taxon>Agaricomycetidae</taxon>
        <taxon>Agaricales</taxon>
        <taxon>Marasmiineae</taxon>
        <taxon>Marasmiaceae</taxon>
        <taxon>Marasmius</taxon>
    </lineage>
</organism>
<keyword evidence="5" id="KW-0349">Heme</keyword>
<dbReference type="PANTHER" id="PTHR24305:SF166">
    <property type="entry name" value="CYTOCHROME P450 12A4, MITOCHONDRIAL-RELATED"/>
    <property type="match status" value="1"/>
</dbReference>
<evidence type="ECO:0000313" key="14">
    <source>
        <dbReference type="Proteomes" id="UP001437256"/>
    </source>
</evidence>
<accession>A0ABR2ZJH9</accession>
<dbReference type="PRINTS" id="PR00385">
    <property type="entry name" value="P450"/>
</dbReference>
<evidence type="ECO:0000256" key="8">
    <source>
        <dbReference type="ARBA" id="ARBA00022989"/>
    </source>
</evidence>
<name>A0ABR2ZJH9_9AGAR</name>
<evidence type="ECO:0000313" key="13">
    <source>
        <dbReference type="EMBL" id="KAL0061119.1"/>
    </source>
</evidence>
<comment type="subcellular location">
    <subcellularLocation>
        <location evidence="2">Membrane</location>
    </subcellularLocation>
</comment>
<keyword evidence="8" id="KW-1133">Transmembrane helix</keyword>
<evidence type="ECO:0000256" key="6">
    <source>
        <dbReference type="ARBA" id="ARBA00022692"/>
    </source>
</evidence>
<keyword evidence="14" id="KW-1185">Reference proteome</keyword>
<dbReference type="InterPro" id="IPR001128">
    <property type="entry name" value="Cyt_P450"/>
</dbReference>
<dbReference type="InterPro" id="IPR050121">
    <property type="entry name" value="Cytochrome_P450_monoxygenase"/>
</dbReference>
<evidence type="ECO:0000256" key="1">
    <source>
        <dbReference type="ARBA" id="ARBA00001971"/>
    </source>
</evidence>
<protein>
    <recommendedName>
        <fullName evidence="15">Cytochrome P450</fullName>
    </recommendedName>
</protein>
<evidence type="ECO:0008006" key="15">
    <source>
        <dbReference type="Google" id="ProtNLM"/>
    </source>
</evidence>
<evidence type="ECO:0000256" key="12">
    <source>
        <dbReference type="ARBA" id="ARBA00023136"/>
    </source>
</evidence>
<comment type="cofactor">
    <cofactor evidence="1">
        <name>heme</name>
        <dbReference type="ChEBI" id="CHEBI:30413"/>
    </cofactor>
</comment>